<keyword evidence="2" id="KW-1185">Reference proteome</keyword>
<sequence>MKMQTTVLNSLGKIRLVKLNVKSMTKHKMHDKVPFVNEAGGAKDSPYLVATQGPVDDSARVSMREELELIRQYQKLDDKFMFGDSRNINLFSELAWQTSIEPVGQTTVFLGEGSSLISPDKIESSNYDEPLLVACNTQMQINEGEQLAMDEGNIQSHF</sequence>
<dbReference type="AlphaFoldDB" id="A0AAN9T132"/>
<evidence type="ECO:0000313" key="1">
    <source>
        <dbReference type="EMBL" id="KAK7410287.1"/>
    </source>
</evidence>
<evidence type="ECO:0000313" key="2">
    <source>
        <dbReference type="Proteomes" id="UP001386955"/>
    </source>
</evidence>
<accession>A0AAN9T132</accession>
<dbReference type="Proteomes" id="UP001386955">
    <property type="component" value="Unassembled WGS sequence"/>
</dbReference>
<proteinExistence type="predicted"/>
<comment type="caution">
    <text evidence="1">The sequence shown here is derived from an EMBL/GenBank/DDBJ whole genome shotgun (WGS) entry which is preliminary data.</text>
</comment>
<organism evidence="1 2">
    <name type="scientific">Psophocarpus tetragonolobus</name>
    <name type="common">Winged bean</name>
    <name type="synonym">Dolichos tetragonolobus</name>
    <dbReference type="NCBI Taxonomy" id="3891"/>
    <lineage>
        <taxon>Eukaryota</taxon>
        <taxon>Viridiplantae</taxon>
        <taxon>Streptophyta</taxon>
        <taxon>Embryophyta</taxon>
        <taxon>Tracheophyta</taxon>
        <taxon>Spermatophyta</taxon>
        <taxon>Magnoliopsida</taxon>
        <taxon>eudicotyledons</taxon>
        <taxon>Gunneridae</taxon>
        <taxon>Pentapetalae</taxon>
        <taxon>rosids</taxon>
        <taxon>fabids</taxon>
        <taxon>Fabales</taxon>
        <taxon>Fabaceae</taxon>
        <taxon>Papilionoideae</taxon>
        <taxon>50 kb inversion clade</taxon>
        <taxon>NPAAA clade</taxon>
        <taxon>indigoferoid/millettioid clade</taxon>
        <taxon>Phaseoleae</taxon>
        <taxon>Psophocarpus</taxon>
    </lineage>
</organism>
<name>A0AAN9T132_PSOTE</name>
<gene>
    <name evidence="1" type="ORF">VNO78_00960</name>
</gene>
<protein>
    <submittedName>
        <fullName evidence="1">Uncharacterized protein</fullName>
    </submittedName>
</protein>
<dbReference type="EMBL" id="JAYMYS010000001">
    <property type="protein sequence ID" value="KAK7410287.1"/>
    <property type="molecule type" value="Genomic_DNA"/>
</dbReference>
<reference evidence="1 2" key="1">
    <citation type="submission" date="2024-01" db="EMBL/GenBank/DDBJ databases">
        <title>The genomes of 5 underutilized Papilionoideae crops provide insights into root nodulation and disease resistanc.</title>
        <authorList>
            <person name="Jiang F."/>
        </authorList>
    </citation>
    <scope>NUCLEOTIDE SEQUENCE [LARGE SCALE GENOMIC DNA]</scope>
    <source>
        <strain evidence="1">DUOXIRENSHENG_FW03</strain>
        <tissue evidence="1">Leaves</tissue>
    </source>
</reference>